<dbReference type="Proteomes" id="UP001305414">
    <property type="component" value="Unassembled WGS sequence"/>
</dbReference>
<dbReference type="PRINTS" id="PR00463">
    <property type="entry name" value="EP450I"/>
</dbReference>
<comment type="cofactor">
    <cofactor evidence="1 8">
        <name>heme</name>
        <dbReference type="ChEBI" id="CHEBI:30413"/>
    </cofactor>
</comment>
<evidence type="ECO:0000256" key="6">
    <source>
        <dbReference type="ARBA" id="ARBA00023004"/>
    </source>
</evidence>
<keyword evidence="4 8" id="KW-0479">Metal-binding</keyword>
<dbReference type="Pfam" id="PF00067">
    <property type="entry name" value="p450"/>
    <property type="match status" value="2"/>
</dbReference>
<dbReference type="GO" id="GO:0020037">
    <property type="term" value="F:heme binding"/>
    <property type="evidence" value="ECO:0007669"/>
    <property type="project" value="InterPro"/>
</dbReference>
<keyword evidence="3 8" id="KW-0349">Heme</keyword>
<comment type="caution">
    <text evidence="9">The sequence shown here is derived from an EMBL/GenBank/DDBJ whole genome shotgun (WGS) entry which is preliminary data.</text>
</comment>
<dbReference type="SUPFAM" id="SSF48264">
    <property type="entry name" value="Cytochrome P450"/>
    <property type="match status" value="1"/>
</dbReference>
<reference evidence="9 10" key="1">
    <citation type="submission" date="2023-10" db="EMBL/GenBank/DDBJ databases">
        <title>Draft genome sequence of Xylaria bambusicola isolate GMP-LS, the root and basal stem rot pathogen of sugarcane in Indonesia.</title>
        <authorList>
            <person name="Selvaraj P."/>
            <person name="Muralishankar V."/>
            <person name="Muruganantham S."/>
            <person name="Sp S."/>
            <person name="Haryani S."/>
            <person name="Lau K.J.X."/>
            <person name="Naqvi N.I."/>
        </authorList>
    </citation>
    <scope>NUCLEOTIDE SEQUENCE [LARGE SCALE GENOMIC DNA]</scope>
    <source>
        <strain evidence="9">GMP-LS</strain>
    </source>
</reference>
<dbReference type="InterPro" id="IPR002401">
    <property type="entry name" value="Cyt_P450_E_grp-I"/>
</dbReference>
<dbReference type="Gene3D" id="1.10.630.10">
    <property type="entry name" value="Cytochrome P450"/>
    <property type="match status" value="2"/>
</dbReference>
<dbReference type="AlphaFoldDB" id="A0AAN7Z9A5"/>
<name>A0AAN7Z9A5_9PEZI</name>
<keyword evidence="5" id="KW-0560">Oxidoreductase</keyword>
<feature type="binding site" description="axial binding residue" evidence="8">
    <location>
        <position position="409"/>
    </location>
    <ligand>
        <name>heme</name>
        <dbReference type="ChEBI" id="CHEBI:30413"/>
    </ligand>
    <ligandPart>
        <name>Fe</name>
        <dbReference type="ChEBI" id="CHEBI:18248"/>
    </ligandPart>
</feature>
<evidence type="ECO:0000256" key="4">
    <source>
        <dbReference type="ARBA" id="ARBA00022723"/>
    </source>
</evidence>
<evidence type="ECO:0000256" key="3">
    <source>
        <dbReference type="ARBA" id="ARBA00022617"/>
    </source>
</evidence>
<dbReference type="EMBL" id="JAWHQM010000039">
    <property type="protein sequence ID" value="KAK5634252.1"/>
    <property type="molecule type" value="Genomic_DNA"/>
</dbReference>
<protein>
    <recommendedName>
        <fullName evidence="11">Cytochrome P450</fullName>
    </recommendedName>
</protein>
<gene>
    <name evidence="9" type="ORF">RRF57_009966</name>
</gene>
<dbReference type="InterPro" id="IPR001128">
    <property type="entry name" value="Cyt_P450"/>
</dbReference>
<evidence type="ECO:0000313" key="10">
    <source>
        <dbReference type="Proteomes" id="UP001305414"/>
    </source>
</evidence>
<keyword evidence="7" id="KW-0503">Monooxygenase</keyword>
<dbReference type="GO" id="GO:0016705">
    <property type="term" value="F:oxidoreductase activity, acting on paired donors, with incorporation or reduction of molecular oxygen"/>
    <property type="evidence" value="ECO:0007669"/>
    <property type="project" value="InterPro"/>
</dbReference>
<accession>A0AAN7Z9A5</accession>
<evidence type="ECO:0000313" key="9">
    <source>
        <dbReference type="EMBL" id="KAK5634252.1"/>
    </source>
</evidence>
<keyword evidence="6 8" id="KW-0408">Iron</keyword>
<evidence type="ECO:0000256" key="1">
    <source>
        <dbReference type="ARBA" id="ARBA00001971"/>
    </source>
</evidence>
<evidence type="ECO:0000256" key="8">
    <source>
        <dbReference type="PIRSR" id="PIRSR602401-1"/>
    </source>
</evidence>
<dbReference type="GO" id="GO:0005506">
    <property type="term" value="F:iron ion binding"/>
    <property type="evidence" value="ECO:0007669"/>
    <property type="project" value="InterPro"/>
</dbReference>
<dbReference type="PANTHER" id="PTHR24305:SF107">
    <property type="entry name" value="P450, PUTATIVE (EUROFUNG)-RELATED"/>
    <property type="match status" value="1"/>
</dbReference>
<evidence type="ECO:0008006" key="11">
    <source>
        <dbReference type="Google" id="ProtNLM"/>
    </source>
</evidence>
<evidence type="ECO:0000256" key="5">
    <source>
        <dbReference type="ARBA" id="ARBA00023002"/>
    </source>
</evidence>
<proteinExistence type="predicted"/>
<comment type="pathway">
    <text evidence="2">Secondary metabolite biosynthesis.</text>
</comment>
<sequence>MLYGHVQFLKHLKQGLPKDAHNKKPSVALAEIFPNIAQCPPIVYLDLWPFLSQPLIMAISPEACFQLTQETPQPRDSIFRCAMLPVTRGKDMISMNTSDHRLWRSRLNPGFSSRKLMSGLLILLEEVGIFARQLKAQAGTNKGWGDTFTLYERIISLTFDIIMRIAFHEQTEGPGPILKAMRQLLTHVKSPNLWTKLERLDPSYRRDVAMQNGIIRRQLLPQIESQLVHTDSCENSSNNSKTVLSLALSKFRKENQITSQQGKNTKPSLEFIDIVESQLRLFISAGHDRTAQAICWIFYEINKNPAILTRLREEHDTLSIDTSPTPFRFNLSSGQFCVLIRVPRIHYSTAGALIQTNPTVLHLREDLWHRTTEFLPDRFLATAQEEGHPLRPVKNTWRAFRSELGHTRCIGEELAIMEMKLALILTVWDLDFDFGPHISDNEKFVAPTKVYSEPVSNTTCRMISLDTVDGEHIYISRGRRRWIR</sequence>
<dbReference type="InterPro" id="IPR036396">
    <property type="entry name" value="Cyt_P450_sf"/>
</dbReference>
<organism evidence="9 10">
    <name type="scientific">Xylaria bambusicola</name>
    <dbReference type="NCBI Taxonomy" id="326684"/>
    <lineage>
        <taxon>Eukaryota</taxon>
        <taxon>Fungi</taxon>
        <taxon>Dikarya</taxon>
        <taxon>Ascomycota</taxon>
        <taxon>Pezizomycotina</taxon>
        <taxon>Sordariomycetes</taxon>
        <taxon>Xylariomycetidae</taxon>
        <taxon>Xylariales</taxon>
        <taxon>Xylariaceae</taxon>
        <taxon>Xylaria</taxon>
    </lineage>
</organism>
<dbReference type="InterPro" id="IPR050121">
    <property type="entry name" value="Cytochrome_P450_monoxygenase"/>
</dbReference>
<dbReference type="PANTHER" id="PTHR24305">
    <property type="entry name" value="CYTOCHROME P450"/>
    <property type="match status" value="1"/>
</dbReference>
<evidence type="ECO:0000256" key="7">
    <source>
        <dbReference type="ARBA" id="ARBA00023033"/>
    </source>
</evidence>
<evidence type="ECO:0000256" key="2">
    <source>
        <dbReference type="ARBA" id="ARBA00005179"/>
    </source>
</evidence>
<keyword evidence="10" id="KW-1185">Reference proteome</keyword>
<dbReference type="GO" id="GO:0004497">
    <property type="term" value="F:monooxygenase activity"/>
    <property type="evidence" value="ECO:0007669"/>
    <property type="project" value="UniProtKB-KW"/>
</dbReference>